<dbReference type="InterPro" id="IPR038497">
    <property type="entry name" value="ATPase_V1-cplx_hsu_C_sf"/>
</dbReference>
<dbReference type="GO" id="GO:0000329">
    <property type="term" value="C:fungal-type vacuole membrane"/>
    <property type="evidence" value="ECO:0007669"/>
    <property type="project" value="TreeGrafter"/>
</dbReference>
<comment type="function">
    <text evidence="5">Subunit of the V1 complex of vacuolar(H+)-ATPase (V-ATPase), a multisubunit enzyme composed of a peripheral complex (V1) that hydrolyzes ATP and a membrane integral complex (V0) that translocates protons. V-ATPase is responsible for acidifying and maintaining the pH of intracellular compartments.</text>
</comment>
<keyword evidence="3 5" id="KW-0375">Hydrogen ion transport</keyword>
<organism evidence="7 8">
    <name type="scientific">Aureobasidium vineae</name>
    <dbReference type="NCBI Taxonomy" id="2773715"/>
    <lineage>
        <taxon>Eukaryota</taxon>
        <taxon>Fungi</taxon>
        <taxon>Dikarya</taxon>
        <taxon>Ascomycota</taxon>
        <taxon>Pezizomycotina</taxon>
        <taxon>Dothideomycetes</taxon>
        <taxon>Dothideomycetidae</taxon>
        <taxon>Dothideales</taxon>
        <taxon>Saccotheciaceae</taxon>
        <taxon>Aureobasidium</taxon>
    </lineage>
</organism>
<accession>A0A9N8JC89</accession>
<evidence type="ECO:0000259" key="6">
    <source>
        <dbReference type="Pfam" id="PF11698"/>
    </source>
</evidence>
<dbReference type="AlphaFoldDB" id="A0A9N8JC89"/>
<name>A0A9N8JC89_9PEZI</name>
<dbReference type="Pfam" id="PF03224">
    <property type="entry name" value="V-ATPase_H_N"/>
    <property type="match status" value="2"/>
</dbReference>
<dbReference type="InterPro" id="IPR011989">
    <property type="entry name" value="ARM-like"/>
</dbReference>
<dbReference type="InterPro" id="IPR004908">
    <property type="entry name" value="ATPase_V1-cplx_hsu"/>
</dbReference>
<keyword evidence="2 5" id="KW-0813">Transport</keyword>
<dbReference type="Proteomes" id="UP000716446">
    <property type="component" value="Unassembled WGS sequence"/>
</dbReference>
<dbReference type="Gene3D" id="1.25.10.10">
    <property type="entry name" value="Leucine-rich Repeat Variant"/>
    <property type="match status" value="1"/>
</dbReference>
<dbReference type="GO" id="GO:0046961">
    <property type="term" value="F:proton-transporting ATPase activity, rotational mechanism"/>
    <property type="evidence" value="ECO:0007669"/>
    <property type="project" value="UniProtKB-UniRule"/>
</dbReference>
<dbReference type="FunFam" id="1.25.40.150:FF:000002">
    <property type="entry name" value="V-type proton ATPase subunit H"/>
    <property type="match status" value="1"/>
</dbReference>
<dbReference type="GO" id="GO:0000221">
    <property type="term" value="C:vacuolar proton-transporting V-type ATPase, V1 domain"/>
    <property type="evidence" value="ECO:0007669"/>
    <property type="project" value="UniProtKB-UniRule"/>
</dbReference>
<evidence type="ECO:0000256" key="3">
    <source>
        <dbReference type="ARBA" id="ARBA00022781"/>
    </source>
</evidence>
<proteinExistence type="inferred from homology"/>
<dbReference type="Gene3D" id="1.25.40.150">
    <property type="entry name" value="V-type ATPase, subunit H, C-terminal domain"/>
    <property type="match status" value="1"/>
</dbReference>
<protein>
    <recommendedName>
        <fullName evidence="5">V-type proton ATPase subunit H</fullName>
    </recommendedName>
</protein>
<dbReference type="Pfam" id="PF11698">
    <property type="entry name" value="V-ATPase_H_C"/>
    <property type="match status" value="1"/>
</dbReference>
<evidence type="ECO:0000256" key="4">
    <source>
        <dbReference type="ARBA" id="ARBA00023065"/>
    </source>
</evidence>
<sequence length="489" mass="54977">MSLDPPAYILSLQNNIRARPISWEGAVRAKTITDQDLKKIKSIDKVRKEQRRQTVESDPASYAALVLGSDDSPSIFQSAAKRSDIVQYMLVLTGDLIEAKLLEHADPYAPFVPLLKQTANPEDSIPLLASCVLSSLISHGLMTGGPQAEQIDKALPKLYSYISTLARRSDSNLQDIAVQEYSALLRTAKSRQLFWEQRNDTVTPLFNILTNATGGGVRDTESTLISGGSIRSIADSQIINNVGLQLLYHVLLVIWQLSFEGKLVGRGLDEYASRRPSRKHELTFSREHDIIVLYAALLRISPKEKTTRLLLATLTNLLSTNRDTLMPAVIPARLPAILQNLQGRHLNDADLLEDLKALQSMVEEFQKTQTTFSEYAAEVNSGHLRWSPPHRNQAFWSENARKILEDNKGELAKKLAEILSKSWDNDKQVLAIGCNDVACLVKEVPEKRQQMEKLGLKARVMELMQHNDESVRWESLRAVGEWLRYSFEK</sequence>
<evidence type="ECO:0000313" key="8">
    <source>
        <dbReference type="Proteomes" id="UP000716446"/>
    </source>
</evidence>
<dbReference type="PIRSF" id="PIRSF032184">
    <property type="entry name" value="ATPase_V1_H"/>
    <property type="match status" value="1"/>
</dbReference>
<gene>
    <name evidence="7" type="ORF">AWRI4619_LOCUS1399</name>
</gene>
<dbReference type="PANTHER" id="PTHR10698:SF0">
    <property type="entry name" value="V-TYPE PROTON ATPASE SUBUNIT H"/>
    <property type="match status" value="1"/>
</dbReference>
<reference evidence="7" key="1">
    <citation type="submission" date="2020-06" db="EMBL/GenBank/DDBJ databases">
        <authorList>
            <person name="Onetto C."/>
        </authorList>
    </citation>
    <scope>NUCLEOTIDE SEQUENCE</scope>
</reference>
<keyword evidence="4 5" id="KW-0406">Ion transport</keyword>
<comment type="caution">
    <text evidence="7">The sequence shown here is derived from an EMBL/GenBank/DDBJ whole genome shotgun (WGS) entry which is preliminary data.</text>
</comment>
<dbReference type="PANTHER" id="PTHR10698">
    <property type="entry name" value="V-TYPE PROTON ATPASE SUBUNIT H"/>
    <property type="match status" value="1"/>
</dbReference>
<comment type="subunit">
    <text evidence="5">V-ATPase is a heteromultimeric enzyme made up of two complexes: the ATP-hydrolytic V1 complex and the proton translocation V0 complex.</text>
</comment>
<evidence type="ECO:0000256" key="2">
    <source>
        <dbReference type="ARBA" id="ARBA00022448"/>
    </source>
</evidence>
<dbReference type="InterPro" id="IPR016024">
    <property type="entry name" value="ARM-type_fold"/>
</dbReference>
<feature type="domain" description="ATPase V1 complex subunit H C-terminal" evidence="6">
    <location>
        <begin position="369"/>
        <end position="487"/>
    </location>
</feature>
<keyword evidence="8" id="KW-1185">Reference proteome</keyword>
<evidence type="ECO:0000256" key="5">
    <source>
        <dbReference type="PIRNR" id="PIRNR032184"/>
    </source>
</evidence>
<dbReference type="InterPro" id="IPR011987">
    <property type="entry name" value="ATPase_V1-cplx_hsu_C"/>
</dbReference>
<dbReference type="EMBL" id="CAIJEN010000002">
    <property type="protein sequence ID" value="CAD0082832.1"/>
    <property type="molecule type" value="Genomic_DNA"/>
</dbReference>
<evidence type="ECO:0000313" key="7">
    <source>
        <dbReference type="EMBL" id="CAD0082832.1"/>
    </source>
</evidence>
<dbReference type="SUPFAM" id="SSF48371">
    <property type="entry name" value="ARM repeat"/>
    <property type="match status" value="1"/>
</dbReference>
<comment type="similarity">
    <text evidence="1 5">Belongs to the V-ATPase H subunit family.</text>
</comment>
<evidence type="ECO:0000256" key="1">
    <source>
        <dbReference type="ARBA" id="ARBA00008613"/>
    </source>
</evidence>